<feature type="domain" description="DDH" evidence="1">
    <location>
        <begin position="28"/>
        <end position="166"/>
    </location>
</feature>
<name>E8UAZ5_DEIML</name>
<dbReference type="GO" id="GO:0003676">
    <property type="term" value="F:nucleic acid binding"/>
    <property type="evidence" value="ECO:0007669"/>
    <property type="project" value="InterPro"/>
</dbReference>
<dbReference type="PANTHER" id="PTHR47618">
    <property type="entry name" value="BIFUNCTIONAL OLIGORIBONUCLEASE AND PAP PHOSPHATASE NRNA"/>
    <property type="match status" value="1"/>
</dbReference>
<evidence type="ECO:0000313" key="3">
    <source>
        <dbReference type="EMBL" id="ADV68234.1"/>
    </source>
</evidence>
<dbReference type="KEGG" id="dmr:Deima_2601"/>
<dbReference type="Gene3D" id="3.90.1640.10">
    <property type="entry name" value="inorganic pyrophosphatase (n-terminal core)"/>
    <property type="match status" value="1"/>
</dbReference>
<organism evidence="3 4">
    <name type="scientific">Deinococcus maricopensis (strain DSM 21211 / LMG 22137 / NRRL B-23946 / LB-34)</name>
    <dbReference type="NCBI Taxonomy" id="709986"/>
    <lineage>
        <taxon>Bacteria</taxon>
        <taxon>Thermotogati</taxon>
        <taxon>Deinococcota</taxon>
        <taxon>Deinococci</taxon>
        <taxon>Deinococcales</taxon>
        <taxon>Deinococcaceae</taxon>
        <taxon>Deinococcus</taxon>
    </lineage>
</organism>
<dbReference type="OrthoDB" id="9803668at2"/>
<evidence type="ECO:0000259" key="2">
    <source>
        <dbReference type="Pfam" id="PF02272"/>
    </source>
</evidence>
<dbReference type="InterPro" id="IPR001667">
    <property type="entry name" value="DDH_dom"/>
</dbReference>
<dbReference type="Pfam" id="PF02272">
    <property type="entry name" value="DHHA1"/>
    <property type="match status" value="1"/>
</dbReference>
<proteinExistence type="predicted"/>
<sequence>MTQNAAEPRYGALISEAARLMFGHAGPVVVLTHVDPDGDAVGSVLGLARALRAAGRDVVAVADAPRYLRFLVGEGELVPRLDTWPDGALAVVLDVDNTDAARVAGADVTAFAGPVVNVDHHGTNARRATVSVVDPSQSATALMVKDLLDAVGAPLSADVAEPLLLGLNTDTGSFRFGSTTPGAFRAAADLLAAGARLGWMNEMLGQQPRVMLALQREVLGTVAFPANLGGLVVTARVDDAMLARAGAAWEDVESMVGLIRSAEGTELAALFKDYGDRVKLSLRSRGRVSAQRIAVACGGGGHVAAAGATVNAPFAEAYARFEQEARGALSAAGFDPDAPLA</sequence>
<dbReference type="InterPro" id="IPR003156">
    <property type="entry name" value="DHHA1_dom"/>
</dbReference>
<reference evidence="3 4" key="1">
    <citation type="journal article" date="2011" name="Stand. Genomic Sci.">
        <title>Complete genome sequence of Deinococcus maricopensis type strain (LB-34).</title>
        <authorList>
            <person name="Pukall R."/>
            <person name="Zeytun A."/>
            <person name="Lucas S."/>
            <person name="Lapidus A."/>
            <person name="Hammon N."/>
            <person name="Deshpande S."/>
            <person name="Nolan M."/>
            <person name="Cheng J.F."/>
            <person name="Pitluck S."/>
            <person name="Liolios K."/>
            <person name="Pagani I."/>
            <person name="Mikhailova N."/>
            <person name="Ivanova N."/>
            <person name="Mavromatis K."/>
            <person name="Pati A."/>
            <person name="Tapia R."/>
            <person name="Han C."/>
            <person name="Goodwin L."/>
            <person name="Chen A."/>
            <person name="Palaniappan K."/>
            <person name="Land M."/>
            <person name="Hauser L."/>
            <person name="Chang Y.J."/>
            <person name="Jeffries C.D."/>
            <person name="Brambilla E.M."/>
            <person name="Rohde M."/>
            <person name="Goker M."/>
            <person name="Detter J.C."/>
            <person name="Woyke T."/>
            <person name="Bristow J."/>
            <person name="Eisen J.A."/>
            <person name="Markowitz V."/>
            <person name="Hugenholtz P."/>
            <person name="Kyrpides N.C."/>
            <person name="Klenk H.P."/>
        </authorList>
    </citation>
    <scope>NUCLEOTIDE SEQUENCE [LARGE SCALE GENOMIC DNA]</scope>
    <source>
        <strain evidence="4">DSM 21211 / LMG 22137 / NRRL B-23946 / LB-34</strain>
    </source>
</reference>
<gene>
    <name evidence="3" type="ordered locus">Deima_2601</name>
</gene>
<reference evidence="4" key="2">
    <citation type="submission" date="2011-01" db="EMBL/GenBank/DDBJ databases">
        <title>The complete genome of Deinococcus maricopensis DSM 21211.</title>
        <authorList>
            <consortium name="US DOE Joint Genome Institute (JGI-PGF)"/>
            <person name="Lucas S."/>
            <person name="Copeland A."/>
            <person name="Lapidus A."/>
            <person name="Goodwin L."/>
            <person name="Pitluck S."/>
            <person name="Kyrpides N."/>
            <person name="Mavromatis K."/>
            <person name="Pagani I."/>
            <person name="Ivanova N."/>
            <person name="Ovchinnikova G."/>
            <person name="Zeytun A."/>
            <person name="Detter J.C."/>
            <person name="Han C."/>
            <person name="Land M."/>
            <person name="Hauser L."/>
            <person name="Markowitz V."/>
            <person name="Cheng J.-F."/>
            <person name="Hugenholtz P."/>
            <person name="Woyke T."/>
            <person name="Wu D."/>
            <person name="Pukall R."/>
            <person name="Gehrich-Schroeter G."/>
            <person name="Brambilla E."/>
            <person name="Klenk H.-P."/>
            <person name="Eisen J.A."/>
        </authorList>
    </citation>
    <scope>NUCLEOTIDE SEQUENCE [LARGE SCALE GENOMIC DNA]</scope>
    <source>
        <strain evidence="4">DSM 21211 / LMG 22137 / NRRL B-23946 / LB-34</strain>
    </source>
</reference>
<feature type="domain" description="DHHA1" evidence="2">
    <location>
        <begin position="244"/>
        <end position="326"/>
    </location>
</feature>
<dbReference type="Pfam" id="PF01368">
    <property type="entry name" value="DHH"/>
    <property type="match status" value="1"/>
</dbReference>
<keyword evidence="4" id="KW-1185">Reference proteome</keyword>
<dbReference type="STRING" id="709986.Deima_2601"/>
<accession>E8UAZ5</accession>
<dbReference type="RefSeq" id="WP_013557738.1">
    <property type="nucleotide sequence ID" value="NC_014958.1"/>
</dbReference>
<dbReference type="InterPro" id="IPR051319">
    <property type="entry name" value="Oligoribo/pAp-PDE_c-di-AMP_PDE"/>
</dbReference>
<dbReference type="AlphaFoldDB" id="E8UAZ5"/>
<evidence type="ECO:0000313" key="4">
    <source>
        <dbReference type="Proteomes" id="UP000008635"/>
    </source>
</evidence>
<dbReference type="Proteomes" id="UP000008635">
    <property type="component" value="Chromosome"/>
</dbReference>
<dbReference type="PANTHER" id="PTHR47618:SF1">
    <property type="entry name" value="BIFUNCTIONAL OLIGORIBONUCLEASE AND PAP PHOSPHATASE NRNA"/>
    <property type="match status" value="1"/>
</dbReference>
<dbReference type="EMBL" id="CP002454">
    <property type="protein sequence ID" value="ADV68234.1"/>
    <property type="molecule type" value="Genomic_DNA"/>
</dbReference>
<dbReference type="HOGENOM" id="CLU_039720_0_1_0"/>
<dbReference type="Gene3D" id="3.10.310.30">
    <property type="match status" value="1"/>
</dbReference>
<protein>
    <submittedName>
        <fullName evidence="3">Phosphoesterase RecJ domain protein</fullName>
    </submittedName>
</protein>
<evidence type="ECO:0000259" key="1">
    <source>
        <dbReference type="Pfam" id="PF01368"/>
    </source>
</evidence>
<dbReference type="InterPro" id="IPR038763">
    <property type="entry name" value="DHH_sf"/>
</dbReference>
<dbReference type="eggNOG" id="COG0618">
    <property type="taxonomic scope" value="Bacteria"/>
</dbReference>
<dbReference type="SUPFAM" id="SSF64182">
    <property type="entry name" value="DHH phosphoesterases"/>
    <property type="match status" value="1"/>
</dbReference>